<dbReference type="InterPro" id="IPR013783">
    <property type="entry name" value="Ig-like_fold"/>
</dbReference>
<keyword evidence="6" id="KW-1185">Reference proteome</keyword>
<dbReference type="SUPFAM" id="SSF49899">
    <property type="entry name" value="Concanavalin A-like lectins/glucanases"/>
    <property type="match status" value="2"/>
</dbReference>
<dbReference type="GO" id="GO:0005975">
    <property type="term" value="P:carbohydrate metabolic process"/>
    <property type="evidence" value="ECO:0007669"/>
    <property type="project" value="UniProtKB-ARBA"/>
</dbReference>
<dbReference type="Gene3D" id="2.60.120.200">
    <property type="match status" value="2"/>
</dbReference>
<evidence type="ECO:0000313" key="5">
    <source>
        <dbReference type="EMBL" id="RKD12826.1"/>
    </source>
</evidence>
<dbReference type="Pfam" id="PF13385">
    <property type="entry name" value="Laminin_G_3"/>
    <property type="match status" value="2"/>
</dbReference>
<dbReference type="Gene3D" id="2.160.20.10">
    <property type="entry name" value="Single-stranded right-handed beta-helix, Pectin lyase-like"/>
    <property type="match status" value="1"/>
</dbReference>
<evidence type="ECO:0000256" key="2">
    <source>
        <dbReference type="ARBA" id="ARBA00023180"/>
    </source>
</evidence>
<name>A0A419S270_9SPHI</name>
<dbReference type="RefSeq" id="WP_120183054.1">
    <property type="nucleotide sequence ID" value="NZ_MBTA01000029.1"/>
</dbReference>
<evidence type="ECO:0000259" key="4">
    <source>
        <dbReference type="PROSITE" id="PS50853"/>
    </source>
</evidence>
<dbReference type="GO" id="GO:0046872">
    <property type="term" value="F:metal ion binding"/>
    <property type="evidence" value="ECO:0007669"/>
    <property type="project" value="UniProtKB-KW"/>
</dbReference>
<keyword evidence="2" id="KW-0325">Glycoprotein</keyword>
<dbReference type="InterPro" id="IPR052063">
    <property type="entry name" value="Polysaccharide_Lyase_1"/>
</dbReference>
<dbReference type="CDD" id="cd00063">
    <property type="entry name" value="FN3"/>
    <property type="match status" value="1"/>
</dbReference>
<proteinExistence type="predicted"/>
<sequence>MKQKFLRTALGHFAFFLFSVTCAQSQAQTLAFPEAQGFGRFAKGARAAASPQVYIVKNLNDSGAGSFRDAVSQPGRVVVFAISGIVNLKSDIVVSPNTTIAGQTAPGEGFVLFGKRVTFSSSSNTIARYIRIRLGATDNAGKDASGISNGANMIFDHMTFTWGMDEVFSINWDNKGTSPDNITIQNSIIAQGLHRNNHSAGGLMQPSGGKISLIGNLYSSNKTRNPKVKGINEFVNNVVYNWGNFGNTYGHTQSGEAYIMGGDSEGRSDVNIINNYFIGGPLTSTSTSTPFNRGNANFYLYGSGNYYDNNRDGALNGNLVPENLTGYPTGDASTILSAPYDYPMKNPALTAQQAFDKVVASVGASYPKRDQVDSLIVAQLNSKGVEGIYLYRETDLPFSNGGVGNVFNAPAPLDTDQDGMPDDWEDAHSLNKNDASDAVTKTLDPEYLNIEVYINGLMNTAPPAFTIPPSNLGYSTSSTEVPPASEVVLTWKDNSNNETGFSIERSSDNINFTEIAQVATDIKTYTDGGLTPNSTYYYRIKALNATESSVYSAVLTVKTNPIPAAPTKTSALSPSDGYQFAELNGANNLELKWSGSTNTTTYSIYFGTDAGALNKLGDVAYNANPSFIASSISAGTTYFWRVDATNNKGTATGDVWSFKTINNIPQGIVGYYAFDETLSDGTQITDSTTYQNHGVLGLDDDDASIRASGKAKNALNFATARTDMFVVSVPNQDQLFLNKSSFSISFWMKADASLLPPDNNSSAYLLCKGSITKNTTTGATGKRFDIEFKNKQIRFAIDDDVTKSELAADATSLFDNNWAHVVVMRDVSVDSLRLFINGRYIKSQSTGATGGIGEVSSLIIGNIGELEFLSNTNAPAPYKGLLDELKIFNYPLSGQQVLEQLAAGPMPLQALAPTPANNGIANGGTKVKASWVGGINTDTYKVYFGTSSGALNLVADLPVGTASYQFTGLSFNTKYFWRIDALGQKGTTTGVEWNFTTGAFDNEIVADWHLDASSGTTITDSSPNALNGSLDNVSSYTWEAGRLNNGLNIKTSTSGAITLADNAKIKFDKTSFSVSFWMKATRPVRTVSVYLMNKGSFSKNDAIGTNGRWYGIEAKNDLLYFSVDDDKNKTSISIDNASFFTNDWVHVVVVRNVGDKKLSIYQNGILAVSGTENATSLANGIGNNDPLYFGNAYGLSAPYTGFFDEIKIFNYALSQEEITKLAAAQSLPVNLTSFTAKAQERGVLLKWTTQSEQNNSYFIIERSTDGQNFEQLKTITGHGTTQAVSNYMMEDGSPVAGINYYRLSQVDFDGNGKILGTQAIKFGFTAGEFLVFPNPIVNSLHIKVPAKLQQAKVSLFDSYGQAVFSKQVLSENGLLKVELENKPAPGVYVLSLSGTDFNRTVKVVVR</sequence>
<gene>
    <name evidence="5" type="ORF">BCY91_11310</name>
</gene>
<organism evidence="5 6">
    <name type="scientific">Pelobium manganitolerans</name>
    <dbReference type="NCBI Taxonomy" id="1842495"/>
    <lineage>
        <taxon>Bacteria</taxon>
        <taxon>Pseudomonadati</taxon>
        <taxon>Bacteroidota</taxon>
        <taxon>Sphingobacteriia</taxon>
        <taxon>Sphingobacteriales</taxon>
        <taxon>Sphingobacteriaceae</taxon>
        <taxon>Pelobium</taxon>
    </lineage>
</organism>
<dbReference type="PANTHER" id="PTHR42970">
    <property type="entry name" value="PECTATE LYASE C-RELATED"/>
    <property type="match status" value="1"/>
</dbReference>
<dbReference type="EMBL" id="MBTA01000029">
    <property type="protein sequence ID" value="RKD12826.1"/>
    <property type="molecule type" value="Genomic_DNA"/>
</dbReference>
<keyword evidence="1" id="KW-0479">Metal-binding</keyword>
<feature type="domain" description="Fibronectin type-III" evidence="4">
    <location>
        <begin position="468"/>
        <end position="562"/>
    </location>
</feature>
<dbReference type="InterPro" id="IPR003961">
    <property type="entry name" value="FN3_dom"/>
</dbReference>
<dbReference type="Gene3D" id="2.60.40.10">
    <property type="entry name" value="Immunoglobulins"/>
    <property type="match status" value="3"/>
</dbReference>
<dbReference type="NCBIfam" id="TIGR04183">
    <property type="entry name" value="Por_Secre_tail"/>
    <property type="match status" value="1"/>
</dbReference>
<dbReference type="InterPro" id="IPR011050">
    <property type="entry name" value="Pectin_lyase_fold/virulence"/>
</dbReference>
<evidence type="ECO:0000256" key="1">
    <source>
        <dbReference type="ARBA" id="ARBA00022723"/>
    </source>
</evidence>
<dbReference type="Proteomes" id="UP000283433">
    <property type="component" value="Unassembled WGS sequence"/>
</dbReference>
<dbReference type="SUPFAM" id="SSF49265">
    <property type="entry name" value="Fibronectin type III"/>
    <property type="match status" value="1"/>
</dbReference>
<keyword evidence="3" id="KW-0732">Signal</keyword>
<reference evidence="5 6" key="1">
    <citation type="submission" date="2016-07" db="EMBL/GenBank/DDBJ databases">
        <title>Genome of Pelobium manganitolerans.</title>
        <authorList>
            <person name="Wu S."/>
            <person name="Wang G."/>
        </authorList>
    </citation>
    <scope>NUCLEOTIDE SEQUENCE [LARGE SCALE GENOMIC DNA]</scope>
    <source>
        <strain evidence="5 6">YS-25</strain>
    </source>
</reference>
<dbReference type="PANTHER" id="PTHR42970:SF1">
    <property type="entry name" value="PECTATE LYASE C-RELATED"/>
    <property type="match status" value="1"/>
</dbReference>
<dbReference type="InterPro" id="IPR013320">
    <property type="entry name" value="ConA-like_dom_sf"/>
</dbReference>
<feature type="signal peptide" evidence="3">
    <location>
        <begin position="1"/>
        <end position="23"/>
    </location>
</feature>
<dbReference type="SMART" id="SM00060">
    <property type="entry name" value="FN3"/>
    <property type="match status" value="3"/>
</dbReference>
<dbReference type="PROSITE" id="PS50853">
    <property type="entry name" value="FN3"/>
    <property type="match status" value="1"/>
</dbReference>
<dbReference type="OrthoDB" id="9814380at2"/>
<accession>A0A419S270</accession>
<protein>
    <recommendedName>
        <fullName evidence="4">Fibronectin type-III domain-containing protein</fullName>
    </recommendedName>
</protein>
<evidence type="ECO:0000256" key="3">
    <source>
        <dbReference type="SAM" id="SignalP"/>
    </source>
</evidence>
<dbReference type="InterPro" id="IPR026444">
    <property type="entry name" value="Secre_tail"/>
</dbReference>
<dbReference type="SUPFAM" id="SSF51126">
    <property type="entry name" value="Pectin lyase-like"/>
    <property type="match status" value="1"/>
</dbReference>
<dbReference type="InterPro" id="IPR012334">
    <property type="entry name" value="Pectin_lyas_fold"/>
</dbReference>
<evidence type="ECO:0000313" key="6">
    <source>
        <dbReference type="Proteomes" id="UP000283433"/>
    </source>
</evidence>
<comment type="caution">
    <text evidence="5">The sequence shown here is derived from an EMBL/GenBank/DDBJ whole genome shotgun (WGS) entry which is preliminary data.</text>
</comment>
<dbReference type="GO" id="GO:0004553">
    <property type="term" value="F:hydrolase activity, hydrolyzing O-glycosyl compounds"/>
    <property type="evidence" value="ECO:0007669"/>
    <property type="project" value="UniProtKB-ARBA"/>
</dbReference>
<feature type="chain" id="PRO_5019536866" description="Fibronectin type-III domain-containing protein" evidence="3">
    <location>
        <begin position="24"/>
        <end position="1406"/>
    </location>
</feature>
<dbReference type="InterPro" id="IPR036116">
    <property type="entry name" value="FN3_sf"/>
</dbReference>